<dbReference type="Pfam" id="PF12098">
    <property type="entry name" value="DUF3574"/>
    <property type="match status" value="1"/>
</dbReference>
<gene>
    <name evidence="1" type="ORF">GMO_13730</name>
</gene>
<protein>
    <recommendedName>
        <fullName evidence="3">Lipoprotein</fullName>
    </recommendedName>
</protein>
<dbReference type="InterPro" id="IPR021957">
    <property type="entry name" value="DUF3574"/>
</dbReference>
<keyword evidence="2" id="KW-1185">Reference proteome</keyword>
<sequence length="143" mass="15879">MKSMLSLGALTALPLLLGGCIVPVSVTPNLCREVSAQDSLQIRLMFGMTRPDGTTITEGEWQDFLAREVTPRFPAGFSVISSYGQWYDAANRRVTKEPSRLLWIVTVPNRDLLGNLHSIRQDYMQRFSQQSVGLAIQNGCASF</sequence>
<dbReference type="PROSITE" id="PS51257">
    <property type="entry name" value="PROKAR_LIPOPROTEIN"/>
    <property type="match status" value="1"/>
</dbReference>
<reference evidence="1 2" key="1">
    <citation type="submission" date="2011-10" db="EMBL/GenBank/DDBJ databases">
        <title>Genome sequence of Gluconobacter morbifer G707, isolated from Drosophila gut.</title>
        <authorList>
            <person name="Lee W.-J."/>
            <person name="Kim E.-K."/>
        </authorList>
    </citation>
    <scope>NUCLEOTIDE SEQUENCE [LARGE SCALE GENOMIC DNA]</scope>
    <source>
        <strain evidence="1 2">G707</strain>
    </source>
</reference>
<evidence type="ECO:0000313" key="1">
    <source>
        <dbReference type="EMBL" id="EHH68603.1"/>
    </source>
</evidence>
<dbReference type="RefSeq" id="WP_008851520.1">
    <property type="nucleotide sequence ID" value="NZ_AGQV01000002.1"/>
</dbReference>
<dbReference type="PATRIC" id="fig|1088869.3.peg.1374"/>
<dbReference type="STRING" id="1088869.GMO_13730"/>
<comment type="caution">
    <text evidence="1">The sequence shown here is derived from an EMBL/GenBank/DDBJ whole genome shotgun (WGS) entry which is preliminary data.</text>
</comment>
<organism evidence="1 2">
    <name type="scientific">Gluconobacter morbifer G707</name>
    <dbReference type="NCBI Taxonomy" id="1088869"/>
    <lineage>
        <taxon>Bacteria</taxon>
        <taxon>Pseudomonadati</taxon>
        <taxon>Pseudomonadota</taxon>
        <taxon>Alphaproteobacteria</taxon>
        <taxon>Acetobacterales</taxon>
        <taxon>Acetobacteraceae</taxon>
        <taxon>Gluconobacter</taxon>
    </lineage>
</organism>
<dbReference type="Proteomes" id="UP000004949">
    <property type="component" value="Unassembled WGS sequence"/>
</dbReference>
<dbReference type="eggNOG" id="COG2913">
    <property type="taxonomic scope" value="Bacteria"/>
</dbReference>
<evidence type="ECO:0008006" key="3">
    <source>
        <dbReference type="Google" id="ProtNLM"/>
    </source>
</evidence>
<name>G6XIG3_9PROT</name>
<evidence type="ECO:0000313" key="2">
    <source>
        <dbReference type="Proteomes" id="UP000004949"/>
    </source>
</evidence>
<accession>G6XIG3</accession>
<dbReference type="AlphaFoldDB" id="G6XIG3"/>
<dbReference type="EMBL" id="AGQV01000002">
    <property type="protein sequence ID" value="EHH68603.1"/>
    <property type="molecule type" value="Genomic_DNA"/>
</dbReference>
<dbReference type="OrthoDB" id="794286at2"/>
<proteinExistence type="predicted"/>